<evidence type="ECO:0000313" key="1">
    <source>
        <dbReference type="EMBL" id="CEN33087.1"/>
    </source>
</evidence>
<dbReference type="OMA" id="CKLCLAY"/>
<name>A0A0B7H567_9FLAO</name>
<evidence type="ECO:0000313" key="2">
    <source>
        <dbReference type="Proteomes" id="UP000044026"/>
    </source>
</evidence>
<reference evidence="1 2" key="1">
    <citation type="submission" date="2015-01" db="EMBL/GenBank/DDBJ databases">
        <authorList>
            <person name="Xiang T."/>
            <person name="Song Y."/>
            <person name="Huang L."/>
            <person name="Wang B."/>
            <person name="Wu P."/>
        </authorList>
    </citation>
    <scope>NUCLEOTIDE SEQUENCE [LARGE SCALE GENOMIC DNA]</scope>
    <source>
        <strain evidence="1 2">Cc12</strain>
    </source>
</reference>
<dbReference type="AlphaFoldDB" id="A0A0B7H567"/>
<protein>
    <submittedName>
        <fullName evidence="1">Uncharacterized protein</fullName>
    </submittedName>
</protein>
<accession>A0A0B7H567</accession>
<sequence>MLNRWIHFFILPCQQISYLEEKRISGGLNFKEKVQHYLHLKVCKWCKAYHKKAVFIDRRLVQSAETSKNNQFDDFEIQQFKDNLNKKMDK</sequence>
<dbReference type="EMBL" id="CDOE01000027">
    <property type="protein sequence ID" value="CEN33087.1"/>
    <property type="molecule type" value="Genomic_DNA"/>
</dbReference>
<dbReference type="GeneID" id="69579453"/>
<gene>
    <name evidence="1" type="ORF">CCAN12_330007</name>
</gene>
<dbReference type="Proteomes" id="UP000044026">
    <property type="component" value="Unassembled WGS sequence"/>
</dbReference>
<dbReference type="RefSeq" id="WP_013997035.1">
    <property type="nucleotide sequence ID" value="NZ_BQMG01000026.1"/>
</dbReference>
<organism evidence="1 2">
    <name type="scientific">Capnocytophaga canimorsus</name>
    <dbReference type="NCBI Taxonomy" id="28188"/>
    <lineage>
        <taxon>Bacteria</taxon>
        <taxon>Pseudomonadati</taxon>
        <taxon>Bacteroidota</taxon>
        <taxon>Flavobacteriia</taxon>
        <taxon>Flavobacteriales</taxon>
        <taxon>Flavobacteriaceae</taxon>
        <taxon>Capnocytophaga</taxon>
    </lineage>
</organism>
<proteinExistence type="predicted"/>